<feature type="domain" description="IclR-ED" evidence="5">
    <location>
        <begin position="65"/>
        <end position="247"/>
    </location>
</feature>
<dbReference type="InterPro" id="IPR005471">
    <property type="entry name" value="Tscrpt_reg_IclR_N"/>
</dbReference>
<dbReference type="PROSITE" id="PS51078">
    <property type="entry name" value="ICLR_ED"/>
    <property type="match status" value="1"/>
</dbReference>
<dbReference type="InterPro" id="IPR036390">
    <property type="entry name" value="WH_DNA-bd_sf"/>
</dbReference>
<reference evidence="7" key="1">
    <citation type="journal article" date="2019" name="Int. J. Syst. Evol. Microbiol.">
        <title>The Global Catalogue of Microorganisms (GCM) 10K type strain sequencing project: providing services to taxonomists for standard genome sequencing and annotation.</title>
        <authorList>
            <consortium name="The Broad Institute Genomics Platform"/>
            <consortium name="The Broad Institute Genome Sequencing Center for Infectious Disease"/>
            <person name="Wu L."/>
            <person name="Ma J."/>
        </authorList>
    </citation>
    <scope>NUCLEOTIDE SEQUENCE [LARGE SCALE GENOMIC DNA]</scope>
    <source>
        <strain evidence="7">CCUG 50213</strain>
    </source>
</reference>
<dbReference type="Gene3D" id="3.30.450.40">
    <property type="match status" value="1"/>
</dbReference>
<evidence type="ECO:0000259" key="5">
    <source>
        <dbReference type="PROSITE" id="PS51078"/>
    </source>
</evidence>
<dbReference type="EMBL" id="JBHTLY010000005">
    <property type="protein sequence ID" value="MFD1202517.1"/>
    <property type="molecule type" value="Genomic_DNA"/>
</dbReference>
<dbReference type="SMART" id="SM00346">
    <property type="entry name" value="HTH_ICLR"/>
    <property type="match status" value="1"/>
</dbReference>
<keyword evidence="7" id="KW-1185">Reference proteome</keyword>
<evidence type="ECO:0000256" key="3">
    <source>
        <dbReference type="ARBA" id="ARBA00023163"/>
    </source>
</evidence>
<evidence type="ECO:0000313" key="6">
    <source>
        <dbReference type="EMBL" id="MFD1202517.1"/>
    </source>
</evidence>
<dbReference type="InterPro" id="IPR014757">
    <property type="entry name" value="Tscrpt_reg_IclR_C"/>
</dbReference>
<accession>A0ABW3TQD6</accession>
<dbReference type="InterPro" id="IPR029016">
    <property type="entry name" value="GAF-like_dom_sf"/>
</dbReference>
<evidence type="ECO:0000256" key="1">
    <source>
        <dbReference type="ARBA" id="ARBA00023015"/>
    </source>
</evidence>
<dbReference type="Pfam" id="PF01614">
    <property type="entry name" value="IclR_C"/>
    <property type="match status" value="1"/>
</dbReference>
<sequence length="252" mass="26446">MSTQSVVTAVRVIEAVSESQPVGLSDLARTLDASKATVLRVLNTLAELRWVQQSELAKLWSLTPHAYAVAVRSGPMSSLRDIAIGHMNTLQLATTETVHLAIPDGDILILAERLDTPHVLRAFLPLGSKIPLHASATGIAFLAASEDSFIAEYLASALDSVTERTLTDRDVLLAEISAVRARGYSINEEGLSSGITSLGAAILGPGGDPLGSVSVSGPSSRIVPERYTEYGQAVHAAARSIGRSAAQAGTRL</sequence>
<evidence type="ECO:0000256" key="2">
    <source>
        <dbReference type="ARBA" id="ARBA00023125"/>
    </source>
</evidence>
<keyword evidence="3" id="KW-0804">Transcription</keyword>
<dbReference type="RefSeq" id="WP_343960486.1">
    <property type="nucleotide sequence ID" value="NZ_BAAAKZ010000008.1"/>
</dbReference>
<proteinExistence type="predicted"/>
<dbReference type="Gene3D" id="1.10.10.10">
    <property type="entry name" value="Winged helix-like DNA-binding domain superfamily/Winged helix DNA-binding domain"/>
    <property type="match status" value="1"/>
</dbReference>
<dbReference type="InterPro" id="IPR050707">
    <property type="entry name" value="HTH_MetabolicPath_Reg"/>
</dbReference>
<dbReference type="SUPFAM" id="SSF46785">
    <property type="entry name" value="Winged helix' DNA-binding domain"/>
    <property type="match status" value="1"/>
</dbReference>
<dbReference type="Proteomes" id="UP001597181">
    <property type="component" value="Unassembled WGS sequence"/>
</dbReference>
<dbReference type="PROSITE" id="PS51077">
    <property type="entry name" value="HTH_ICLR"/>
    <property type="match status" value="1"/>
</dbReference>
<feature type="domain" description="HTH iclR-type" evidence="4">
    <location>
        <begin position="3"/>
        <end position="64"/>
    </location>
</feature>
<comment type="caution">
    <text evidence="6">The sequence shown here is derived from an EMBL/GenBank/DDBJ whole genome shotgun (WGS) entry which is preliminary data.</text>
</comment>
<protein>
    <submittedName>
        <fullName evidence="6">IclR family transcriptional regulator</fullName>
    </submittedName>
</protein>
<dbReference type="PANTHER" id="PTHR30136:SF24">
    <property type="entry name" value="HTH-TYPE TRANSCRIPTIONAL REPRESSOR ALLR"/>
    <property type="match status" value="1"/>
</dbReference>
<evidence type="ECO:0000313" key="7">
    <source>
        <dbReference type="Proteomes" id="UP001597181"/>
    </source>
</evidence>
<dbReference type="InterPro" id="IPR036388">
    <property type="entry name" value="WH-like_DNA-bd_sf"/>
</dbReference>
<evidence type="ECO:0000259" key="4">
    <source>
        <dbReference type="PROSITE" id="PS51077"/>
    </source>
</evidence>
<dbReference type="SUPFAM" id="SSF55781">
    <property type="entry name" value="GAF domain-like"/>
    <property type="match status" value="1"/>
</dbReference>
<keyword evidence="2" id="KW-0238">DNA-binding</keyword>
<gene>
    <name evidence="6" type="ORF">ACFQ3U_11495</name>
</gene>
<dbReference type="PANTHER" id="PTHR30136">
    <property type="entry name" value="HELIX-TURN-HELIX TRANSCRIPTIONAL REGULATOR, ICLR FAMILY"/>
    <property type="match status" value="1"/>
</dbReference>
<organism evidence="6 7">
    <name type="scientific">Leucobacter albus</name>
    <dbReference type="NCBI Taxonomy" id="272210"/>
    <lineage>
        <taxon>Bacteria</taxon>
        <taxon>Bacillati</taxon>
        <taxon>Actinomycetota</taxon>
        <taxon>Actinomycetes</taxon>
        <taxon>Micrococcales</taxon>
        <taxon>Microbacteriaceae</taxon>
        <taxon>Leucobacter</taxon>
    </lineage>
</organism>
<dbReference type="Pfam" id="PF09339">
    <property type="entry name" value="HTH_IclR"/>
    <property type="match status" value="1"/>
</dbReference>
<name>A0ABW3TQD6_9MICO</name>
<keyword evidence="1" id="KW-0805">Transcription regulation</keyword>